<keyword evidence="11" id="KW-1185">Reference proteome</keyword>
<protein>
    <submittedName>
        <fullName evidence="10">Cytochrome P450</fullName>
    </submittedName>
</protein>
<dbReference type="PRINTS" id="PR00463">
    <property type="entry name" value="EP450I"/>
</dbReference>
<accession>A0AAN6PR53</accession>
<keyword evidence="3 8" id="KW-0349">Heme</keyword>
<evidence type="ECO:0000256" key="4">
    <source>
        <dbReference type="ARBA" id="ARBA00022723"/>
    </source>
</evidence>
<keyword evidence="7" id="KW-0503">Monooxygenase</keyword>
<evidence type="ECO:0000256" key="2">
    <source>
        <dbReference type="ARBA" id="ARBA00010617"/>
    </source>
</evidence>
<evidence type="ECO:0000256" key="6">
    <source>
        <dbReference type="ARBA" id="ARBA00023004"/>
    </source>
</evidence>
<dbReference type="InterPro" id="IPR036396">
    <property type="entry name" value="Cyt_P450_sf"/>
</dbReference>
<dbReference type="PANTHER" id="PTHR24305">
    <property type="entry name" value="CYTOCHROME P450"/>
    <property type="match status" value="1"/>
</dbReference>
<dbReference type="AlphaFoldDB" id="A0AAN6PR53"/>
<evidence type="ECO:0000256" key="3">
    <source>
        <dbReference type="ARBA" id="ARBA00022617"/>
    </source>
</evidence>
<reference evidence="10" key="2">
    <citation type="submission" date="2023-05" db="EMBL/GenBank/DDBJ databases">
        <authorList>
            <consortium name="Lawrence Berkeley National Laboratory"/>
            <person name="Steindorff A."/>
            <person name="Hensen N."/>
            <person name="Bonometti L."/>
            <person name="Westerberg I."/>
            <person name="Brannstrom I.O."/>
            <person name="Guillou S."/>
            <person name="Cros-Aarteil S."/>
            <person name="Calhoun S."/>
            <person name="Haridas S."/>
            <person name="Kuo A."/>
            <person name="Mondo S."/>
            <person name="Pangilinan J."/>
            <person name="Riley R."/>
            <person name="Labutti K."/>
            <person name="Andreopoulos B."/>
            <person name="Lipzen A."/>
            <person name="Chen C."/>
            <person name="Yanf M."/>
            <person name="Daum C."/>
            <person name="Ng V."/>
            <person name="Clum A."/>
            <person name="Ohm R."/>
            <person name="Martin F."/>
            <person name="Silar P."/>
            <person name="Natvig D."/>
            <person name="Lalanne C."/>
            <person name="Gautier V."/>
            <person name="Ament-Velasquez S.L."/>
            <person name="Kruys A."/>
            <person name="Hutchinson M.I."/>
            <person name="Powell A.J."/>
            <person name="Barry K."/>
            <person name="Miller A.N."/>
            <person name="Grigoriev I.V."/>
            <person name="Debuchy R."/>
            <person name="Gladieux P."/>
            <person name="Thoren M.H."/>
            <person name="Johannesson H."/>
        </authorList>
    </citation>
    <scope>NUCLEOTIDE SEQUENCE</scope>
    <source>
        <strain evidence="10">CBS 757.83</strain>
    </source>
</reference>
<comment type="cofactor">
    <cofactor evidence="1 8">
        <name>heme</name>
        <dbReference type="ChEBI" id="CHEBI:30413"/>
    </cofactor>
</comment>
<evidence type="ECO:0000256" key="8">
    <source>
        <dbReference type="PIRSR" id="PIRSR602401-1"/>
    </source>
</evidence>
<dbReference type="EMBL" id="MU863714">
    <property type="protein sequence ID" value="KAK4096444.1"/>
    <property type="molecule type" value="Genomic_DNA"/>
</dbReference>
<dbReference type="GO" id="GO:0016705">
    <property type="term" value="F:oxidoreductase activity, acting on paired donors, with incorporation or reduction of molecular oxygen"/>
    <property type="evidence" value="ECO:0007669"/>
    <property type="project" value="InterPro"/>
</dbReference>
<dbReference type="PRINTS" id="PR00385">
    <property type="entry name" value="P450"/>
</dbReference>
<dbReference type="InterPro" id="IPR002401">
    <property type="entry name" value="Cyt_P450_E_grp-I"/>
</dbReference>
<keyword evidence="9" id="KW-0472">Membrane</keyword>
<comment type="caution">
    <text evidence="10">The sequence shown here is derived from an EMBL/GenBank/DDBJ whole genome shotgun (WGS) entry which is preliminary data.</text>
</comment>
<comment type="similarity">
    <text evidence="2">Belongs to the cytochrome P450 family.</text>
</comment>
<feature type="transmembrane region" description="Helical" evidence="9">
    <location>
        <begin position="70"/>
        <end position="93"/>
    </location>
</feature>
<gene>
    <name evidence="10" type="ORF">N658DRAFT_458701</name>
</gene>
<dbReference type="Proteomes" id="UP001305647">
    <property type="component" value="Unassembled WGS sequence"/>
</dbReference>
<dbReference type="PANTHER" id="PTHR24305:SF187">
    <property type="entry name" value="P450, PUTATIVE (EUROFUNG)-RELATED"/>
    <property type="match status" value="1"/>
</dbReference>
<dbReference type="Pfam" id="PF00067">
    <property type="entry name" value="p450"/>
    <property type="match status" value="1"/>
</dbReference>
<keyword evidence="4 8" id="KW-0479">Metal-binding</keyword>
<evidence type="ECO:0000256" key="1">
    <source>
        <dbReference type="ARBA" id="ARBA00001971"/>
    </source>
</evidence>
<keyword evidence="5" id="KW-0560">Oxidoreductase</keyword>
<dbReference type="GO" id="GO:0004497">
    <property type="term" value="F:monooxygenase activity"/>
    <property type="evidence" value="ECO:0007669"/>
    <property type="project" value="UniProtKB-KW"/>
</dbReference>
<dbReference type="SUPFAM" id="SSF48264">
    <property type="entry name" value="Cytochrome P450"/>
    <property type="match status" value="1"/>
</dbReference>
<evidence type="ECO:0000313" key="10">
    <source>
        <dbReference type="EMBL" id="KAK4096444.1"/>
    </source>
</evidence>
<proteinExistence type="inferred from homology"/>
<dbReference type="InterPro" id="IPR001128">
    <property type="entry name" value="Cyt_P450"/>
</dbReference>
<dbReference type="GO" id="GO:0020037">
    <property type="term" value="F:heme binding"/>
    <property type="evidence" value="ECO:0007669"/>
    <property type="project" value="InterPro"/>
</dbReference>
<evidence type="ECO:0000256" key="5">
    <source>
        <dbReference type="ARBA" id="ARBA00023002"/>
    </source>
</evidence>
<dbReference type="GO" id="GO:0005506">
    <property type="term" value="F:iron ion binding"/>
    <property type="evidence" value="ECO:0007669"/>
    <property type="project" value="InterPro"/>
</dbReference>
<dbReference type="InterPro" id="IPR050121">
    <property type="entry name" value="Cytochrome_P450_monoxygenase"/>
</dbReference>
<organism evidence="10 11">
    <name type="scientific">Parathielavia hyrcaniae</name>
    <dbReference type="NCBI Taxonomy" id="113614"/>
    <lineage>
        <taxon>Eukaryota</taxon>
        <taxon>Fungi</taxon>
        <taxon>Dikarya</taxon>
        <taxon>Ascomycota</taxon>
        <taxon>Pezizomycotina</taxon>
        <taxon>Sordariomycetes</taxon>
        <taxon>Sordariomycetidae</taxon>
        <taxon>Sordariales</taxon>
        <taxon>Chaetomiaceae</taxon>
        <taxon>Parathielavia</taxon>
    </lineage>
</organism>
<evidence type="ECO:0000256" key="7">
    <source>
        <dbReference type="ARBA" id="ARBA00023033"/>
    </source>
</evidence>
<feature type="binding site" description="axial binding residue" evidence="8">
    <location>
        <position position="502"/>
    </location>
    <ligand>
        <name>heme</name>
        <dbReference type="ChEBI" id="CHEBI:30413"/>
    </ligand>
    <ligandPart>
        <name>Fe</name>
        <dbReference type="ChEBI" id="CHEBI:18248"/>
    </ligandPart>
</feature>
<keyword evidence="9" id="KW-0812">Transmembrane</keyword>
<feature type="transmembrane region" description="Helical" evidence="9">
    <location>
        <begin position="12"/>
        <end position="35"/>
    </location>
</feature>
<dbReference type="Gene3D" id="1.10.630.10">
    <property type="entry name" value="Cytochrome P450"/>
    <property type="match status" value="1"/>
</dbReference>
<reference evidence="10" key="1">
    <citation type="journal article" date="2023" name="Mol. Phylogenet. Evol.">
        <title>Genome-scale phylogeny and comparative genomics of the fungal order Sordariales.</title>
        <authorList>
            <person name="Hensen N."/>
            <person name="Bonometti L."/>
            <person name="Westerberg I."/>
            <person name="Brannstrom I.O."/>
            <person name="Guillou S."/>
            <person name="Cros-Aarteil S."/>
            <person name="Calhoun S."/>
            <person name="Haridas S."/>
            <person name="Kuo A."/>
            <person name="Mondo S."/>
            <person name="Pangilinan J."/>
            <person name="Riley R."/>
            <person name="LaButti K."/>
            <person name="Andreopoulos B."/>
            <person name="Lipzen A."/>
            <person name="Chen C."/>
            <person name="Yan M."/>
            <person name="Daum C."/>
            <person name="Ng V."/>
            <person name="Clum A."/>
            <person name="Steindorff A."/>
            <person name="Ohm R.A."/>
            <person name="Martin F."/>
            <person name="Silar P."/>
            <person name="Natvig D.O."/>
            <person name="Lalanne C."/>
            <person name="Gautier V."/>
            <person name="Ament-Velasquez S.L."/>
            <person name="Kruys A."/>
            <person name="Hutchinson M.I."/>
            <person name="Powell A.J."/>
            <person name="Barry K."/>
            <person name="Miller A.N."/>
            <person name="Grigoriev I.V."/>
            <person name="Debuchy R."/>
            <person name="Gladieux P."/>
            <person name="Hiltunen Thoren M."/>
            <person name="Johannesson H."/>
        </authorList>
    </citation>
    <scope>NUCLEOTIDE SEQUENCE</scope>
    <source>
        <strain evidence="10">CBS 757.83</strain>
    </source>
</reference>
<feature type="transmembrane region" description="Helical" evidence="9">
    <location>
        <begin position="47"/>
        <end position="64"/>
    </location>
</feature>
<keyword evidence="9" id="KW-1133">Transmembrane helix</keyword>
<name>A0AAN6PR53_9PEZI</name>
<keyword evidence="6 8" id="KW-0408">Iron</keyword>
<evidence type="ECO:0000313" key="11">
    <source>
        <dbReference type="Proteomes" id="UP001305647"/>
    </source>
</evidence>
<sequence length="565" mass="63773">MNGLLFQPISKLGVHLYSSCALAGGAGLLSHHLYFIRGFHVLNATRIACTHVLVFTLLLAGAAVENGFLSGARIAVAIFSSYLAALFLSIATYRLAFHPLRRFPGPFPAKLTKLYGPWLARNKRIGDEFRFLHQRHGHFVRVGPNEISISHIDALKQIHGLQTACSKKNNASYDVIQFKGEFNLDSITDHAEHRQRRKIWDKALSKTTALTYEAETRTVVKSWLAQLERLQGAEVDTSLYAKHIACDNMGRIGYSRDFRNIQGDGDSLMFDIIEITFRTMSKLGQLIWPLVLLFSLPRFGLQKKFEEVSVAMTEERLERHNDSEDLHDIMKLFIEDFLSSKPQAFRNRNILYADAQAIMVASTETIACALGFSFFFLARDAALRQQLREAIAPAHGRSFPGEFTMAYLQGIEFLDAVLNETLRMSTPVPLNGPRTTPPQGIEIGGTYIPGNVHIFTPPHVYHRNPEYFQQPDEFIADRWLTRPDLILDKRAFFPFSLGRYDCVGKSLALNVVRLTLAYTVWHYDFELAPGQTESAFWDGYVDQVVVKPAPLKCAFTRLRVPGVCG</sequence>
<evidence type="ECO:0000256" key="9">
    <source>
        <dbReference type="SAM" id="Phobius"/>
    </source>
</evidence>